<evidence type="ECO:0000256" key="3">
    <source>
        <dbReference type="ARBA" id="ARBA00023157"/>
    </source>
</evidence>
<name>A0AAD9NFP5_9ANNE</name>
<dbReference type="SUPFAM" id="SSF57424">
    <property type="entry name" value="LDL receptor-like module"/>
    <property type="match status" value="1"/>
</dbReference>
<dbReference type="InterPro" id="IPR002172">
    <property type="entry name" value="LDrepeatLR_classA_rpt"/>
</dbReference>
<feature type="disulfide bond" evidence="4">
    <location>
        <begin position="439"/>
        <end position="457"/>
    </location>
</feature>
<gene>
    <name evidence="7" type="ORF">LSH36_37g00019</name>
</gene>
<dbReference type="Pfam" id="PF07703">
    <property type="entry name" value="A2M_BRD"/>
    <property type="match status" value="1"/>
</dbReference>
<dbReference type="InterPro" id="IPR013783">
    <property type="entry name" value="Ig-like_fold"/>
</dbReference>
<keyword evidence="1 5" id="KW-0732">Signal</keyword>
<organism evidence="7 8">
    <name type="scientific">Paralvinella palmiformis</name>
    <dbReference type="NCBI Taxonomy" id="53620"/>
    <lineage>
        <taxon>Eukaryota</taxon>
        <taxon>Metazoa</taxon>
        <taxon>Spiralia</taxon>
        <taxon>Lophotrochozoa</taxon>
        <taxon>Annelida</taxon>
        <taxon>Polychaeta</taxon>
        <taxon>Sedentaria</taxon>
        <taxon>Canalipalpata</taxon>
        <taxon>Terebellida</taxon>
        <taxon>Terebelliformia</taxon>
        <taxon>Alvinellidae</taxon>
        <taxon>Paralvinella</taxon>
    </lineage>
</organism>
<dbReference type="PANTHER" id="PTHR11412:SF136">
    <property type="entry name" value="CD109 ANTIGEN"/>
    <property type="match status" value="1"/>
</dbReference>
<sequence length="765" mass="86596">MHLLQVVILVIASQVKTMLRGDTILPMEPSTVTPSSELRITSANRYIMLAPKRIRPDMTYRVYVTIMGMTSDNVTIRAILSNNGVQYASGVVEFHGKGSKTVLVKAINYRVVGIHPDMSPASGAMTIYLKDGRGYIVCRNLMQQMLFGLRRFEVKVSAPVSIRDSETVYTAVIKGEHMSRKEAYGNASFTMRCIDLHGDFMPGNIVKNINYMRGPHTVDIPMMYITDLCGDNYEGYTLYLEAWLHDWELLETQNGTARTILHTNMVVVRRLGNEFVSFKPNRPLTVYTNEYAVFTVRTTFFAETLHYVLMSRGQLVLTNEIDIYSQQHSFSLTVSRNMMPSATMIVFCFVKDHVLMDSMHFEIEDSELNKSTLKSNMGKDFTFNTVEIIGNGTAGSYLSLGGHHEVWAAHGANTFIDRKRAANLHIFTNMILSFDMGQCISGSCYALSSVCDGFPDCPDGYDEAGCPPLHPQSARTSEVLNVAPFYTYLYDASWTFKTSYVNPSLGGEFQVTLQVPEVLDTYVFGAFFIHPEYGLTVIDNPLELRLGEQLGVRCALFNKWDEYMEVMVMLHGDDKYRFINVEEFGIVSSYLPRLTAGDVQMMISLSADEEKYIYWPIQPVVIRDEVTVTISSWSTVNRDVEEVTFEVVFDGCPDDGVTSYVIDLHNNPSVYTPYLDTEIPANWWQPGERDILYVPGSPAAVIQIWGGLGTSGFGESDFYDEGDQCLETYNFDFAYNYINLDYLQSLNKLESRRKEFVLERLKISK</sequence>
<dbReference type="PROSITE" id="PS50068">
    <property type="entry name" value="LDLRA_2"/>
    <property type="match status" value="1"/>
</dbReference>
<protein>
    <recommendedName>
        <fullName evidence="6">Alpha-2-macroglobulin bait region domain-containing protein</fullName>
    </recommendedName>
</protein>
<evidence type="ECO:0000256" key="2">
    <source>
        <dbReference type="ARBA" id="ARBA00022966"/>
    </source>
</evidence>
<evidence type="ECO:0000259" key="6">
    <source>
        <dbReference type="SMART" id="SM01359"/>
    </source>
</evidence>
<dbReference type="InterPro" id="IPR050473">
    <property type="entry name" value="A2M/Complement_sys"/>
</dbReference>
<dbReference type="InterPro" id="IPR036055">
    <property type="entry name" value="LDL_receptor-like_sf"/>
</dbReference>
<evidence type="ECO:0000256" key="5">
    <source>
        <dbReference type="SAM" id="SignalP"/>
    </source>
</evidence>
<evidence type="ECO:0000256" key="4">
    <source>
        <dbReference type="PROSITE-ProRule" id="PRU00124"/>
    </source>
</evidence>
<keyword evidence="2" id="KW-0882">Thioester bond</keyword>
<dbReference type="Gene3D" id="2.60.40.1930">
    <property type="match status" value="1"/>
</dbReference>
<dbReference type="PANTHER" id="PTHR11412">
    <property type="entry name" value="MACROGLOBULIN / COMPLEMENT"/>
    <property type="match status" value="1"/>
</dbReference>
<dbReference type="Pfam" id="PF00057">
    <property type="entry name" value="Ldl_recept_a"/>
    <property type="match status" value="1"/>
</dbReference>
<keyword evidence="8" id="KW-1185">Reference proteome</keyword>
<dbReference type="Gene3D" id="4.10.400.10">
    <property type="entry name" value="Low-density Lipoprotein Receptor"/>
    <property type="match status" value="1"/>
</dbReference>
<dbReference type="Gene3D" id="2.60.40.10">
    <property type="entry name" value="Immunoglobulins"/>
    <property type="match status" value="1"/>
</dbReference>
<reference evidence="7" key="1">
    <citation type="journal article" date="2023" name="Mol. Biol. Evol.">
        <title>Third-Generation Sequencing Reveals the Adaptive Role of the Epigenome in Three Deep-Sea Polychaetes.</title>
        <authorList>
            <person name="Perez M."/>
            <person name="Aroh O."/>
            <person name="Sun Y."/>
            <person name="Lan Y."/>
            <person name="Juniper S.K."/>
            <person name="Young C.R."/>
            <person name="Angers B."/>
            <person name="Qian P.Y."/>
        </authorList>
    </citation>
    <scope>NUCLEOTIDE SEQUENCE</scope>
    <source>
        <strain evidence="7">P08H-3</strain>
    </source>
</reference>
<feature type="domain" description="Alpha-2-macroglobulin bait region" evidence="6">
    <location>
        <begin position="276"/>
        <end position="406"/>
    </location>
</feature>
<dbReference type="SMART" id="SM00192">
    <property type="entry name" value="LDLa"/>
    <property type="match status" value="1"/>
</dbReference>
<comment type="caution">
    <text evidence="7">The sequence shown here is derived from an EMBL/GenBank/DDBJ whole genome shotgun (WGS) entry which is preliminary data.</text>
</comment>
<keyword evidence="3 4" id="KW-1015">Disulfide bond</keyword>
<accession>A0AAD9NFP5</accession>
<dbReference type="CDD" id="cd00112">
    <property type="entry name" value="LDLa"/>
    <property type="match status" value="1"/>
</dbReference>
<evidence type="ECO:0000313" key="7">
    <source>
        <dbReference type="EMBL" id="KAK2166586.1"/>
    </source>
</evidence>
<comment type="caution">
    <text evidence="4">Lacks conserved residue(s) required for the propagation of feature annotation.</text>
</comment>
<evidence type="ECO:0000313" key="8">
    <source>
        <dbReference type="Proteomes" id="UP001208570"/>
    </source>
</evidence>
<feature type="disulfide bond" evidence="4">
    <location>
        <begin position="451"/>
        <end position="466"/>
    </location>
</feature>
<feature type="signal peptide" evidence="5">
    <location>
        <begin position="1"/>
        <end position="17"/>
    </location>
</feature>
<dbReference type="EMBL" id="JAODUP010000037">
    <property type="protein sequence ID" value="KAK2166586.1"/>
    <property type="molecule type" value="Genomic_DNA"/>
</dbReference>
<dbReference type="Proteomes" id="UP001208570">
    <property type="component" value="Unassembled WGS sequence"/>
</dbReference>
<dbReference type="InterPro" id="IPR011625">
    <property type="entry name" value="A2M_N_BRD"/>
</dbReference>
<dbReference type="SMART" id="SM01359">
    <property type="entry name" value="A2M_N_2"/>
    <property type="match status" value="1"/>
</dbReference>
<proteinExistence type="predicted"/>
<feature type="chain" id="PRO_5042069910" description="Alpha-2-macroglobulin bait region domain-containing protein" evidence="5">
    <location>
        <begin position="18"/>
        <end position="765"/>
    </location>
</feature>
<dbReference type="AlphaFoldDB" id="A0AAD9NFP5"/>
<evidence type="ECO:0000256" key="1">
    <source>
        <dbReference type="ARBA" id="ARBA00022729"/>
    </source>
</evidence>